<dbReference type="PANTHER" id="PTHR46696">
    <property type="entry name" value="P450, PUTATIVE (EUROFUNG)-RELATED"/>
    <property type="match status" value="1"/>
</dbReference>
<dbReference type="Gene3D" id="1.10.630.10">
    <property type="entry name" value="Cytochrome P450"/>
    <property type="match status" value="1"/>
</dbReference>
<protein>
    <submittedName>
        <fullName evidence="3">Cytochrome</fullName>
    </submittedName>
</protein>
<evidence type="ECO:0000256" key="2">
    <source>
        <dbReference type="RuleBase" id="RU000461"/>
    </source>
</evidence>
<dbReference type="GO" id="GO:0005506">
    <property type="term" value="F:iron ion binding"/>
    <property type="evidence" value="ECO:0007669"/>
    <property type="project" value="InterPro"/>
</dbReference>
<keyword evidence="2" id="KW-0408">Iron</keyword>
<reference evidence="4" key="1">
    <citation type="submission" date="2016-07" db="EMBL/GenBank/DDBJ databases">
        <title>Sequence Frankia sp. strain CcI1.17.</title>
        <authorList>
            <person name="Ghodhbane-Gtari F."/>
            <person name="Swanson E."/>
            <person name="Gueddou A."/>
            <person name="Morris K."/>
            <person name="Hezbri K."/>
            <person name="Ktari A."/>
            <person name="Nouioui I."/>
            <person name="Abebe-Akele F."/>
            <person name="Simpson S."/>
            <person name="Thomas K."/>
            <person name="Gtari M."/>
            <person name="Tisa L.S."/>
            <person name="Hurst S."/>
        </authorList>
    </citation>
    <scope>NUCLEOTIDE SEQUENCE [LARGE SCALE GENOMIC DNA]</scope>
    <source>
        <strain evidence="4">Cc1.17</strain>
    </source>
</reference>
<dbReference type="OrthoDB" id="502624at2"/>
<dbReference type="InterPro" id="IPR002397">
    <property type="entry name" value="Cyt_P450_B"/>
</dbReference>
<dbReference type="Pfam" id="PF00067">
    <property type="entry name" value="p450"/>
    <property type="match status" value="1"/>
</dbReference>
<proteinExistence type="inferred from homology"/>
<gene>
    <name evidence="3" type="ORF">CC117_24705</name>
</gene>
<keyword evidence="2" id="KW-0560">Oxidoreductase</keyword>
<dbReference type="Proteomes" id="UP000179627">
    <property type="component" value="Unassembled WGS sequence"/>
</dbReference>
<evidence type="ECO:0000256" key="1">
    <source>
        <dbReference type="ARBA" id="ARBA00010617"/>
    </source>
</evidence>
<dbReference type="InterPro" id="IPR001128">
    <property type="entry name" value="Cyt_P450"/>
</dbReference>
<accession>A0A1S1QJM5</accession>
<dbReference type="PRINTS" id="PR00359">
    <property type="entry name" value="BP450"/>
</dbReference>
<dbReference type="RefSeq" id="WP_071087761.1">
    <property type="nucleotide sequence ID" value="NZ_MBLM01000138.1"/>
</dbReference>
<dbReference type="AlphaFoldDB" id="A0A1S1QJM5"/>
<dbReference type="SUPFAM" id="SSF48264">
    <property type="entry name" value="Cytochrome P450"/>
    <property type="match status" value="1"/>
</dbReference>
<evidence type="ECO:0000313" key="4">
    <source>
        <dbReference type="Proteomes" id="UP000179627"/>
    </source>
</evidence>
<comment type="caution">
    <text evidence="3">The sequence shown here is derived from an EMBL/GenBank/DDBJ whole genome shotgun (WGS) entry which is preliminary data.</text>
</comment>
<evidence type="ECO:0000313" key="3">
    <source>
        <dbReference type="EMBL" id="OHV32514.1"/>
    </source>
</evidence>
<keyword evidence="2" id="KW-0503">Monooxygenase</keyword>
<dbReference type="PRINTS" id="PR00385">
    <property type="entry name" value="P450"/>
</dbReference>
<dbReference type="GO" id="GO:0004497">
    <property type="term" value="F:monooxygenase activity"/>
    <property type="evidence" value="ECO:0007669"/>
    <property type="project" value="UniProtKB-KW"/>
</dbReference>
<keyword evidence="2" id="KW-0479">Metal-binding</keyword>
<dbReference type="EMBL" id="MBLM01000138">
    <property type="protein sequence ID" value="OHV32514.1"/>
    <property type="molecule type" value="Genomic_DNA"/>
</dbReference>
<dbReference type="InterPro" id="IPR036396">
    <property type="entry name" value="Cyt_P450_sf"/>
</dbReference>
<dbReference type="PANTHER" id="PTHR46696:SF6">
    <property type="entry name" value="P450, PUTATIVE (EUROFUNG)-RELATED"/>
    <property type="match status" value="1"/>
</dbReference>
<keyword evidence="4" id="KW-1185">Reference proteome</keyword>
<organism evidence="3 4">
    <name type="scientific">Parafrankia colletiae</name>
    <dbReference type="NCBI Taxonomy" id="573497"/>
    <lineage>
        <taxon>Bacteria</taxon>
        <taxon>Bacillati</taxon>
        <taxon>Actinomycetota</taxon>
        <taxon>Actinomycetes</taxon>
        <taxon>Frankiales</taxon>
        <taxon>Frankiaceae</taxon>
        <taxon>Parafrankia</taxon>
    </lineage>
</organism>
<sequence length="412" mass="46131">METKIAGPVLIDDEWVEKHFDHLSPDLARELHPTLARARSRCPVAHSDQHGGFWVVTRKEDVLRVAQDWKAFTSERGITVPSPPGPPMKILPVTVDPPLQREFRQLTNPYFRPTVVKEWEEPTRAVVNRLIDGFIEDGTCEFMEAFARPFPGLTFFDLALHAPAEDLDEVNGYAIMASQMHRPEARECLLKLAGWIGRFVEERRRQGPRGDVVDAVMAAQIEGRPITPEEVVGTIQLLVLGGLETTAGVLGMAMLRLCEHPEILTALRERPELIPNAVEEFLRLDGSFVCIARTARNDTEVGGQLIRQGEKVLMYWVSANRDEAEFDNPDVFDLERARNAHVAFGAGPHRCAGSNLARMNLRVALVEIVRRLHDIQVQPGADIGFMSTFNRAPESVPLVFTPGKRVSEPTSF</sequence>
<dbReference type="PROSITE" id="PS00086">
    <property type="entry name" value="CYTOCHROME_P450"/>
    <property type="match status" value="1"/>
</dbReference>
<dbReference type="GO" id="GO:0016705">
    <property type="term" value="F:oxidoreductase activity, acting on paired donors, with incorporation or reduction of molecular oxygen"/>
    <property type="evidence" value="ECO:0007669"/>
    <property type="project" value="InterPro"/>
</dbReference>
<dbReference type="InterPro" id="IPR017972">
    <property type="entry name" value="Cyt_P450_CS"/>
</dbReference>
<name>A0A1S1QJM5_9ACTN</name>
<keyword evidence="2" id="KW-0349">Heme</keyword>
<comment type="similarity">
    <text evidence="1 2">Belongs to the cytochrome P450 family.</text>
</comment>
<dbReference type="GO" id="GO:0020037">
    <property type="term" value="F:heme binding"/>
    <property type="evidence" value="ECO:0007669"/>
    <property type="project" value="InterPro"/>
</dbReference>